<dbReference type="EMBL" id="VXJW01000007">
    <property type="protein sequence ID" value="KAA8662939.1"/>
    <property type="molecule type" value="Genomic_DNA"/>
</dbReference>
<feature type="transmembrane region" description="Helical" evidence="1">
    <location>
        <begin position="9"/>
        <end position="26"/>
    </location>
</feature>
<evidence type="ECO:0000256" key="1">
    <source>
        <dbReference type="SAM" id="Phobius"/>
    </source>
</evidence>
<dbReference type="PIRSF" id="PIRSF020606">
    <property type="entry name" value="UCP020606"/>
    <property type="match status" value="1"/>
</dbReference>
<proteinExistence type="predicted"/>
<reference evidence="2 7" key="2">
    <citation type="submission" date="2019-09" db="EMBL/GenBank/DDBJ databases">
        <title>Draft genome sequence of various Type strains from the CCUG.</title>
        <authorList>
            <person name="Pineiro-Iglesias B."/>
            <person name="Tunovic T."/>
            <person name="Unosson C."/>
            <person name="Inganas E."/>
            <person name="Ohlen M."/>
            <person name="Cardew S."/>
            <person name="Jensie-Markopoulos S."/>
            <person name="Salva-Serra F."/>
            <person name="Jaen-Luchoro D."/>
            <person name="Karlsson R."/>
            <person name="Svensson-Stadler L."/>
            <person name="Chun J."/>
            <person name="Moore E."/>
        </authorList>
    </citation>
    <scope>NUCLEOTIDE SEQUENCE [LARGE SCALE GENOMIC DNA]</scope>
    <source>
        <strain evidence="2 7">CCUG 6322T</strain>
    </source>
</reference>
<feature type="transmembrane region" description="Helical" evidence="1">
    <location>
        <begin position="103"/>
        <end position="120"/>
    </location>
</feature>
<protein>
    <submittedName>
        <fullName evidence="2">DUF2238 domain-containing protein</fullName>
    </submittedName>
    <submittedName>
        <fullName evidence="4">Inner membrane protein yjdF</fullName>
    </submittedName>
</protein>
<reference evidence="5 6" key="1">
    <citation type="submission" date="2018-06" db="EMBL/GenBank/DDBJ databases">
        <authorList>
            <consortium name="Pathogen Informatics"/>
            <person name="Doyle S."/>
        </authorList>
    </citation>
    <scope>NUCLEOTIDE SEQUENCE [LARGE SCALE GENOMIC DNA]</scope>
    <source>
        <strain evidence="3 5">NCTC7295</strain>
        <strain evidence="4 6">NCTC7304</strain>
    </source>
</reference>
<dbReference type="InterPro" id="IPR014509">
    <property type="entry name" value="YjdF-like"/>
</dbReference>
<organism evidence="4 6">
    <name type="scientific">Salmonella enterica subsp. arizonae</name>
    <dbReference type="NCBI Taxonomy" id="59203"/>
    <lineage>
        <taxon>Bacteria</taxon>
        <taxon>Pseudomonadati</taxon>
        <taxon>Pseudomonadota</taxon>
        <taxon>Gammaproteobacteria</taxon>
        <taxon>Enterobacterales</taxon>
        <taxon>Enterobacteriaceae</taxon>
        <taxon>Salmonella</taxon>
    </lineage>
</organism>
<evidence type="ECO:0000313" key="4">
    <source>
        <dbReference type="EMBL" id="SUG35370.1"/>
    </source>
</evidence>
<dbReference type="EMBL" id="UGXD01000002">
    <property type="protein sequence ID" value="SUG35370.1"/>
    <property type="molecule type" value="Genomic_DNA"/>
</dbReference>
<feature type="transmembrane region" description="Helical" evidence="1">
    <location>
        <begin position="59"/>
        <end position="83"/>
    </location>
</feature>
<dbReference type="Pfam" id="PF09997">
    <property type="entry name" value="DUF2238"/>
    <property type="match status" value="1"/>
</dbReference>
<evidence type="ECO:0000313" key="7">
    <source>
        <dbReference type="Proteomes" id="UP000322837"/>
    </source>
</evidence>
<name>A0A379T476_SALER</name>
<dbReference type="RefSeq" id="WP_058819334.1">
    <property type="nucleotide sequence ID" value="NZ_CBCSDD010000039.1"/>
</dbReference>
<dbReference type="NCBIfam" id="NF007369">
    <property type="entry name" value="PRK09867.1"/>
    <property type="match status" value="1"/>
</dbReference>
<evidence type="ECO:0000313" key="6">
    <source>
        <dbReference type="Proteomes" id="UP000254762"/>
    </source>
</evidence>
<evidence type="ECO:0000313" key="2">
    <source>
        <dbReference type="EMBL" id="KAA8662939.1"/>
    </source>
</evidence>
<dbReference type="AlphaFoldDB" id="A0A379T476"/>
<keyword evidence="1" id="KW-0472">Membrane</keyword>
<dbReference type="EMBL" id="UGWZ01000001">
    <property type="protein sequence ID" value="SUG17300.1"/>
    <property type="molecule type" value="Genomic_DNA"/>
</dbReference>
<accession>A0A379T476</accession>
<keyword evidence="1" id="KW-1133">Transmembrane helix</keyword>
<feature type="transmembrane region" description="Helical" evidence="1">
    <location>
        <begin position="32"/>
        <end position="52"/>
    </location>
</feature>
<keyword evidence="1" id="KW-0812">Transmembrane</keyword>
<dbReference type="Proteomes" id="UP000254124">
    <property type="component" value="Unassembled WGS sequence"/>
</dbReference>
<evidence type="ECO:0000313" key="5">
    <source>
        <dbReference type="Proteomes" id="UP000254124"/>
    </source>
</evidence>
<feature type="transmembrane region" description="Helical" evidence="1">
    <location>
        <begin position="175"/>
        <end position="194"/>
    </location>
</feature>
<gene>
    <name evidence="4" type="primary">yjdF</name>
    <name evidence="2" type="ORF">F4V61_14395</name>
    <name evidence="3" type="ORF">NCTC7295_05051</name>
    <name evidence="4" type="ORF">NCTC7304_04932</name>
</gene>
<evidence type="ECO:0000313" key="3">
    <source>
        <dbReference type="EMBL" id="SUG17300.1"/>
    </source>
</evidence>
<feature type="transmembrane region" description="Helical" evidence="1">
    <location>
        <begin position="132"/>
        <end position="155"/>
    </location>
</feature>
<sequence length="208" mass="23114">MIRTLPPSLLNSGALILSLLLFYTGLMSGDKITWLMEVTPVIIVAPLLLVTARRYPLTPLLYTLIFFHAIILMVGGMYTYAKVPIGFEVQEWLELSRNPYDKLGHFFQGLVPALAAREILARGQIVRGRKMLAFLVCCVALAISATYELIEWWAALAMGQGADDFLGTQGDPWDTQSDMFCALLGALTTVILLARAHSRQLEHYQLIG</sequence>
<dbReference type="Proteomes" id="UP000254762">
    <property type="component" value="Unassembled WGS sequence"/>
</dbReference>
<dbReference type="Proteomes" id="UP000322837">
    <property type="component" value="Unassembled WGS sequence"/>
</dbReference>
<dbReference type="InterPro" id="IPR058534">
    <property type="entry name" value="YjdF"/>
</dbReference>